<dbReference type="InterPro" id="IPR018060">
    <property type="entry name" value="HTH_AraC"/>
</dbReference>
<dbReference type="Proteomes" id="UP001264980">
    <property type="component" value="Unassembled WGS sequence"/>
</dbReference>
<feature type="domain" description="HTH araC/xylS-type" evidence="3">
    <location>
        <begin position="163"/>
        <end position="266"/>
    </location>
</feature>
<evidence type="ECO:0000259" key="3">
    <source>
        <dbReference type="PROSITE" id="PS01124"/>
    </source>
</evidence>
<accession>A0ABU1R6Z8</accession>
<name>A0ABU1R6Z8_9BACT</name>
<gene>
    <name evidence="4" type="ORF">J2W84_006240</name>
</gene>
<keyword evidence="2" id="KW-0804">Transcription</keyword>
<organism evidence="4 5">
    <name type="scientific">Dyadobacter fermentans</name>
    <dbReference type="NCBI Taxonomy" id="94254"/>
    <lineage>
        <taxon>Bacteria</taxon>
        <taxon>Pseudomonadati</taxon>
        <taxon>Bacteroidota</taxon>
        <taxon>Cytophagia</taxon>
        <taxon>Cytophagales</taxon>
        <taxon>Spirosomataceae</taxon>
        <taxon>Dyadobacter</taxon>
    </lineage>
</organism>
<keyword evidence="1" id="KW-0805">Transcription regulation</keyword>
<protein>
    <submittedName>
        <fullName evidence="4">AraC-like DNA-binding protein</fullName>
    </submittedName>
</protein>
<reference evidence="4 5" key="1">
    <citation type="submission" date="2023-07" db="EMBL/GenBank/DDBJ databases">
        <title>Sorghum-associated microbial communities from plants grown in Nebraska, USA.</title>
        <authorList>
            <person name="Schachtman D."/>
        </authorList>
    </citation>
    <scope>NUCLEOTIDE SEQUENCE [LARGE SCALE GENOMIC DNA]</scope>
    <source>
        <strain evidence="4 5">BE57</strain>
    </source>
</reference>
<keyword evidence="5" id="KW-1185">Reference proteome</keyword>
<sequence>MHKTAMHDGSEDYCERRIQVPDEFLEVITYCYAAQNSGHKDIAKILAPSFQTILVFSFGTPIIFKSGGDSLTLDQCLVLGPIKQPIAYTLSPAADLFVVNFKDDAFYRFFGPALMSGLVTVHPDQLLQQNCFSQLWLRLRYEPADNRTALLLDFCRPYLKCRDALFEGISEAASDYRAVSPIKAVAQKTGQSERNVQLNHKKFLGYTAKERARYDRFLEAVRLLQNPPHKIDWHQIVEACGYYDQSQLIHDFNHYLNLTPSRYIKFQSAVCRIGD</sequence>
<evidence type="ECO:0000313" key="5">
    <source>
        <dbReference type="Proteomes" id="UP001264980"/>
    </source>
</evidence>
<dbReference type="RefSeq" id="WP_309992217.1">
    <property type="nucleotide sequence ID" value="NZ_JAVDTI010000008.1"/>
</dbReference>
<dbReference type="PROSITE" id="PS01124">
    <property type="entry name" value="HTH_ARAC_FAMILY_2"/>
    <property type="match status" value="1"/>
</dbReference>
<dbReference type="InterPro" id="IPR009057">
    <property type="entry name" value="Homeodomain-like_sf"/>
</dbReference>
<evidence type="ECO:0000313" key="4">
    <source>
        <dbReference type="EMBL" id="MDR6809175.1"/>
    </source>
</evidence>
<evidence type="ECO:0000256" key="2">
    <source>
        <dbReference type="ARBA" id="ARBA00023163"/>
    </source>
</evidence>
<dbReference type="SMART" id="SM00342">
    <property type="entry name" value="HTH_ARAC"/>
    <property type="match status" value="1"/>
</dbReference>
<proteinExistence type="predicted"/>
<dbReference type="SUPFAM" id="SSF46689">
    <property type="entry name" value="Homeodomain-like"/>
    <property type="match status" value="1"/>
</dbReference>
<comment type="caution">
    <text evidence="4">The sequence shown here is derived from an EMBL/GenBank/DDBJ whole genome shotgun (WGS) entry which is preliminary data.</text>
</comment>
<evidence type="ECO:0000256" key="1">
    <source>
        <dbReference type="ARBA" id="ARBA00023015"/>
    </source>
</evidence>
<dbReference type="EMBL" id="JAVDTI010000008">
    <property type="protein sequence ID" value="MDR6809175.1"/>
    <property type="molecule type" value="Genomic_DNA"/>
</dbReference>
<dbReference type="Pfam" id="PF12833">
    <property type="entry name" value="HTH_18"/>
    <property type="match status" value="1"/>
</dbReference>
<dbReference type="Gene3D" id="1.10.10.60">
    <property type="entry name" value="Homeodomain-like"/>
    <property type="match status" value="1"/>
</dbReference>